<dbReference type="PIRSF" id="PIRSF010521">
    <property type="entry name" value="DUF922_bac"/>
    <property type="match status" value="1"/>
</dbReference>
<reference evidence="2 3" key="1">
    <citation type="submission" date="2017-08" db="EMBL/GenBank/DDBJ databases">
        <authorList>
            <person name="de Groot N.N."/>
        </authorList>
    </citation>
    <scope>NUCLEOTIDE SEQUENCE [LARGE SCALE GENOMIC DNA]</scope>
    <source>
        <strain evidence="2 3">JC85</strain>
    </source>
</reference>
<feature type="signal peptide" evidence="1">
    <location>
        <begin position="1"/>
        <end position="29"/>
    </location>
</feature>
<dbReference type="InterPro" id="IPR010321">
    <property type="entry name" value="DUF922"/>
</dbReference>
<keyword evidence="2" id="KW-0378">Hydrolase</keyword>
<dbReference type="OrthoDB" id="7906163at2"/>
<protein>
    <submittedName>
        <fullName evidence="2">Predicted secreted Zn-dependent protease</fullName>
    </submittedName>
</protein>
<dbReference type="AlphaFoldDB" id="A0A285U6E4"/>
<evidence type="ECO:0000313" key="2">
    <source>
        <dbReference type="EMBL" id="SOC35821.1"/>
    </source>
</evidence>
<dbReference type="Proteomes" id="UP000219167">
    <property type="component" value="Unassembled WGS sequence"/>
</dbReference>
<organism evidence="2 3">
    <name type="scientific">Rhizobium subbaraonis</name>
    <dbReference type="NCBI Taxonomy" id="908946"/>
    <lineage>
        <taxon>Bacteria</taxon>
        <taxon>Pseudomonadati</taxon>
        <taxon>Pseudomonadota</taxon>
        <taxon>Alphaproteobacteria</taxon>
        <taxon>Hyphomicrobiales</taxon>
        <taxon>Rhizobiaceae</taxon>
        <taxon>Rhizobium/Agrobacterium group</taxon>
        <taxon>Rhizobium</taxon>
    </lineage>
</organism>
<gene>
    <name evidence="2" type="ORF">SAMN05892877_102157</name>
</gene>
<evidence type="ECO:0000256" key="1">
    <source>
        <dbReference type="SAM" id="SignalP"/>
    </source>
</evidence>
<feature type="chain" id="PRO_5012696197" evidence="1">
    <location>
        <begin position="30"/>
        <end position="204"/>
    </location>
</feature>
<keyword evidence="1" id="KW-0732">Signal</keyword>
<dbReference type="GO" id="GO:0008233">
    <property type="term" value="F:peptidase activity"/>
    <property type="evidence" value="ECO:0007669"/>
    <property type="project" value="UniProtKB-KW"/>
</dbReference>
<sequence>MSLENFVNPRALSGFLAGFVLLSPMLAHADWKPVEQVKTYAVSGATGMELYRSIGEHGPKVGVGRAIAFTDFKLTWSRKYEPREGGCVLSSARPKLIITYMLPKPTPRPKGALGERWDTFLAGVRAHEKIHGDIIEDMVRQIEAYSVGLTVADDPDCRKIRKVLTQRLGELSQAQRQRSRDFDRAELSNGGNIHQLILDLVGDG</sequence>
<dbReference type="GO" id="GO:0006508">
    <property type="term" value="P:proteolysis"/>
    <property type="evidence" value="ECO:0007669"/>
    <property type="project" value="UniProtKB-KW"/>
</dbReference>
<name>A0A285U6E4_9HYPH</name>
<dbReference type="RefSeq" id="WP_097136287.1">
    <property type="nucleotide sequence ID" value="NZ_OBQD01000002.1"/>
</dbReference>
<keyword evidence="3" id="KW-1185">Reference proteome</keyword>
<accession>A0A285U6E4</accession>
<dbReference type="EMBL" id="OBQD01000002">
    <property type="protein sequence ID" value="SOC35821.1"/>
    <property type="molecule type" value="Genomic_DNA"/>
</dbReference>
<evidence type="ECO:0000313" key="3">
    <source>
        <dbReference type="Proteomes" id="UP000219167"/>
    </source>
</evidence>
<dbReference type="Pfam" id="PF06037">
    <property type="entry name" value="DUF922"/>
    <property type="match status" value="1"/>
</dbReference>
<keyword evidence="2" id="KW-0645">Protease</keyword>
<proteinExistence type="predicted"/>